<proteinExistence type="predicted"/>
<dbReference type="Proteomes" id="UP000478052">
    <property type="component" value="Unassembled WGS sequence"/>
</dbReference>
<keyword evidence="3" id="KW-1185">Reference proteome</keyword>
<protein>
    <submittedName>
        <fullName evidence="2">Uncharacterized protein</fullName>
    </submittedName>
</protein>
<organism evidence="2 3">
    <name type="scientific">Aphis craccivora</name>
    <name type="common">Cowpea aphid</name>
    <dbReference type="NCBI Taxonomy" id="307492"/>
    <lineage>
        <taxon>Eukaryota</taxon>
        <taxon>Metazoa</taxon>
        <taxon>Ecdysozoa</taxon>
        <taxon>Arthropoda</taxon>
        <taxon>Hexapoda</taxon>
        <taxon>Insecta</taxon>
        <taxon>Pterygota</taxon>
        <taxon>Neoptera</taxon>
        <taxon>Paraneoptera</taxon>
        <taxon>Hemiptera</taxon>
        <taxon>Sternorrhyncha</taxon>
        <taxon>Aphidomorpha</taxon>
        <taxon>Aphidoidea</taxon>
        <taxon>Aphididae</taxon>
        <taxon>Aphidini</taxon>
        <taxon>Aphis</taxon>
        <taxon>Aphis</taxon>
    </lineage>
</organism>
<evidence type="ECO:0000313" key="2">
    <source>
        <dbReference type="EMBL" id="KAF0773707.1"/>
    </source>
</evidence>
<evidence type="ECO:0000313" key="3">
    <source>
        <dbReference type="Proteomes" id="UP000478052"/>
    </source>
</evidence>
<reference evidence="2 3" key="1">
    <citation type="submission" date="2019-08" db="EMBL/GenBank/DDBJ databases">
        <title>Whole genome of Aphis craccivora.</title>
        <authorList>
            <person name="Voronova N.V."/>
            <person name="Shulinski R.S."/>
            <person name="Bandarenka Y.V."/>
            <person name="Zhorov D.G."/>
            <person name="Warner D."/>
        </authorList>
    </citation>
    <scope>NUCLEOTIDE SEQUENCE [LARGE SCALE GENOMIC DNA]</scope>
    <source>
        <strain evidence="2">180601</strain>
        <tissue evidence="2">Whole Body</tissue>
    </source>
</reference>
<sequence length="138" mass="15979">MKTTGNFDENVHDEGEGENIGGEDSSHELYHEQETDFRLMTLQYFRNISLGSNQLQSTPPSYDINQNITQILPIETQYSNVYSSEFNPGLEYNQNHNLMPQRPQPMPYTSSYTYTSDQSQQPNTIVEKCLEKFDIINK</sequence>
<feature type="region of interest" description="Disordered" evidence="1">
    <location>
        <begin position="1"/>
        <end position="25"/>
    </location>
</feature>
<dbReference type="AlphaFoldDB" id="A0A6G0ZQT7"/>
<dbReference type="OrthoDB" id="6765399at2759"/>
<accession>A0A6G0ZQT7</accession>
<evidence type="ECO:0000256" key="1">
    <source>
        <dbReference type="SAM" id="MobiDB-lite"/>
    </source>
</evidence>
<comment type="caution">
    <text evidence="2">The sequence shown here is derived from an EMBL/GenBank/DDBJ whole genome shotgun (WGS) entry which is preliminary data.</text>
</comment>
<dbReference type="EMBL" id="VUJU01000036">
    <property type="protein sequence ID" value="KAF0773707.1"/>
    <property type="molecule type" value="Genomic_DNA"/>
</dbReference>
<gene>
    <name evidence="2" type="ORF">FWK35_00000665</name>
</gene>
<name>A0A6G0ZQT7_APHCR</name>